<proteinExistence type="predicted"/>
<feature type="compositionally biased region" description="Basic and acidic residues" evidence="1">
    <location>
        <begin position="189"/>
        <end position="199"/>
    </location>
</feature>
<dbReference type="Pfam" id="PF03468">
    <property type="entry name" value="XS"/>
    <property type="match status" value="1"/>
</dbReference>
<dbReference type="Gene3D" id="3.30.70.2890">
    <property type="entry name" value="XS domain"/>
    <property type="match status" value="1"/>
</dbReference>
<reference evidence="3 4" key="1">
    <citation type="submission" date="2019-06" db="EMBL/GenBank/DDBJ databases">
        <title>WGS assembly of Gossypium darwinii.</title>
        <authorList>
            <person name="Chen Z.J."/>
            <person name="Sreedasyam A."/>
            <person name="Ando A."/>
            <person name="Song Q."/>
            <person name="De L."/>
            <person name="Hulse-Kemp A."/>
            <person name="Ding M."/>
            <person name="Ye W."/>
            <person name="Kirkbride R."/>
            <person name="Jenkins J."/>
            <person name="Plott C."/>
            <person name="Lovell J."/>
            <person name="Lin Y.-M."/>
            <person name="Vaughn R."/>
            <person name="Liu B."/>
            <person name="Li W."/>
            <person name="Simpson S."/>
            <person name="Scheffler B."/>
            <person name="Saski C."/>
            <person name="Grover C."/>
            <person name="Hu G."/>
            <person name="Conover J."/>
            <person name="Carlson J."/>
            <person name="Shu S."/>
            <person name="Boston L."/>
            <person name="Williams M."/>
            <person name="Peterson D."/>
            <person name="Mcgee K."/>
            <person name="Jones D."/>
            <person name="Wendel J."/>
            <person name="Stelly D."/>
            <person name="Grimwood J."/>
            <person name="Schmutz J."/>
        </authorList>
    </citation>
    <scope>NUCLEOTIDE SEQUENCE [LARGE SCALE GENOMIC DNA]</scope>
    <source>
        <strain evidence="3">1808015.09</strain>
    </source>
</reference>
<evidence type="ECO:0000313" key="4">
    <source>
        <dbReference type="Proteomes" id="UP000323506"/>
    </source>
</evidence>
<feature type="compositionally biased region" description="Polar residues" evidence="1">
    <location>
        <begin position="160"/>
        <end position="172"/>
    </location>
</feature>
<keyword evidence="4" id="KW-1185">Reference proteome</keyword>
<evidence type="ECO:0000259" key="2">
    <source>
        <dbReference type="Pfam" id="PF03468"/>
    </source>
</evidence>
<feature type="region of interest" description="Disordered" evidence="1">
    <location>
        <begin position="160"/>
        <end position="199"/>
    </location>
</feature>
<dbReference type="Proteomes" id="UP000323506">
    <property type="component" value="Chromosome A03"/>
</dbReference>
<protein>
    <recommendedName>
        <fullName evidence="2">XS domain-containing protein</fullName>
    </recommendedName>
</protein>
<organism evidence="3 4">
    <name type="scientific">Gossypium darwinii</name>
    <name type="common">Darwin's cotton</name>
    <name type="synonym">Gossypium barbadense var. darwinii</name>
    <dbReference type="NCBI Taxonomy" id="34276"/>
    <lineage>
        <taxon>Eukaryota</taxon>
        <taxon>Viridiplantae</taxon>
        <taxon>Streptophyta</taxon>
        <taxon>Embryophyta</taxon>
        <taxon>Tracheophyta</taxon>
        <taxon>Spermatophyta</taxon>
        <taxon>Magnoliopsida</taxon>
        <taxon>eudicotyledons</taxon>
        <taxon>Gunneridae</taxon>
        <taxon>Pentapetalae</taxon>
        <taxon>rosids</taxon>
        <taxon>malvids</taxon>
        <taxon>Malvales</taxon>
        <taxon>Malvaceae</taxon>
        <taxon>Malvoideae</taxon>
        <taxon>Gossypium</taxon>
    </lineage>
</organism>
<dbReference type="InterPro" id="IPR044287">
    <property type="entry name" value="SGS3"/>
</dbReference>
<evidence type="ECO:0000313" key="3">
    <source>
        <dbReference type="EMBL" id="TYH26464.1"/>
    </source>
</evidence>
<sequence length="612" mass="70298">MEVNLRYLCAYSREKGPHSRLSGGLSRLFLIFRLSFSPQAPVLFFRYSNSILVKIPTFLFCDLGVDFMADAIDPFPDLGSVYKVSGHRQVNRDVADIKLASSVDGDKENTRESKNRVAANSWLHKDSTSNVWGHPNLIQKLKMQTTSNIRPIVDGTCLSSSRHGSASTQQGAGTCPDQAGFTLPNSSENRVDEYDNKDPDVVYDNDDLDDYDFNFDEDEKSHEARKKSKWFNAFFEHLEKLTVEEIISPAQQWHCPACQGGPGAIDWYRGVQPLMTHSMTKMTRRAKMHRVFTELLVEEMRRRGTFIKPANDAVGKWEGLNVRVADHEIVWPPMVIIMNTKYEQDETGKWSGMGNQELLNYFSSYAATKARHSYGPQGHRGMSVLIFESSAAGDRDASDHSRVPFCPGGKRQLYGYIAIKEDLDVFNRHSQGNSKLKFELRSYQEMVESQIKKINDNSQQLTRLKKKVAQEQQHSQVLAESLGRLSEKLHQTIEPKKSLVAKEQYFKERINTIYQSIDSKEDNFEKLQRAASERVKQSNTNPIHNKDECSAIELHEKNIGEFNAEREKLMKSRQDRRLTITLRYWEDLVKLEEGFEKELTLLMEKYTSRKLH</sequence>
<dbReference type="PANTHER" id="PTHR46602">
    <property type="entry name" value="PROTEIN SUPPRESSOR OF GENE SILENCING 3"/>
    <property type="match status" value="1"/>
</dbReference>
<dbReference type="InterPro" id="IPR038588">
    <property type="entry name" value="XS_domain_sf"/>
</dbReference>
<accession>A0A5D2H8A3</accession>
<dbReference type="EMBL" id="CM017690">
    <property type="protein sequence ID" value="TYH26464.1"/>
    <property type="molecule type" value="Genomic_DNA"/>
</dbReference>
<dbReference type="GO" id="GO:0031047">
    <property type="term" value="P:regulatory ncRNA-mediated gene silencing"/>
    <property type="evidence" value="ECO:0007669"/>
    <property type="project" value="InterPro"/>
</dbReference>
<dbReference type="GO" id="GO:0051607">
    <property type="term" value="P:defense response to virus"/>
    <property type="evidence" value="ECO:0007669"/>
    <property type="project" value="InterPro"/>
</dbReference>
<feature type="domain" description="XS" evidence="2">
    <location>
        <begin position="326"/>
        <end position="423"/>
    </location>
</feature>
<dbReference type="PANTHER" id="PTHR46602:SF6">
    <property type="entry name" value="XS DOMAIN-CONTAINING PROTEIN-RELATED"/>
    <property type="match status" value="1"/>
</dbReference>
<dbReference type="InterPro" id="IPR005380">
    <property type="entry name" value="XS_domain"/>
</dbReference>
<name>A0A5D2H8A3_GOSDA</name>
<evidence type="ECO:0000256" key="1">
    <source>
        <dbReference type="SAM" id="MobiDB-lite"/>
    </source>
</evidence>
<dbReference type="AlphaFoldDB" id="A0A5D2H8A3"/>
<gene>
    <name evidence="3" type="ORF">ES288_A03G254500v1</name>
</gene>